<dbReference type="HOGENOM" id="CLU_062259_0_0_1"/>
<dbReference type="OrthoDB" id="3514773at2759"/>
<protein>
    <recommendedName>
        <fullName evidence="3">DUF3626 domain-containing protein</fullName>
    </recommendedName>
</protein>
<evidence type="ECO:0000313" key="1">
    <source>
        <dbReference type="EMBL" id="KIW34611.1"/>
    </source>
</evidence>
<evidence type="ECO:0008006" key="3">
    <source>
        <dbReference type="Google" id="ProtNLM"/>
    </source>
</evidence>
<dbReference type="VEuPathDB" id="FungiDB:PV07_01382"/>
<dbReference type="Proteomes" id="UP000054466">
    <property type="component" value="Unassembled WGS sequence"/>
</dbReference>
<organism evidence="1 2">
    <name type="scientific">Cladophialophora immunda</name>
    <dbReference type="NCBI Taxonomy" id="569365"/>
    <lineage>
        <taxon>Eukaryota</taxon>
        <taxon>Fungi</taxon>
        <taxon>Dikarya</taxon>
        <taxon>Ascomycota</taxon>
        <taxon>Pezizomycotina</taxon>
        <taxon>Eurotiomycetes</taxon>
        <taxon>Chaetothyriomycetidae</taxon>
        <taxon>Chaetothyriales</taxon>
        <taxon>Herpotrichiellaceae</taxon>
        <taxon>Cladophialophora</taxon>
    </lineage>
</organism>
<keyword evidence="2" id="KW-1185">Reference proteome</keyword>
<dbReference type="RefSeq" id="XP_016254827.1">
    <property type="nucleotide sequence ID" value="XM_016387899.1"/>
</dbReference>
<dbReference type="EMBL" id="KN847040">
    <property type="protein sequence ID" value="KIW34611.1"/>
    <property type="molecule type" value="Genomic_DNA"/>
</dbReference>
<proteinExistence type="predicted"/>
<gene>
    <name evidence="1" type="ORF">PV07_01382</name>
</gene>
<accession>A0A0D2A2V1</accession>
<dbReference type="GeneID" id="27340576"/>
<dbReference type="Pfam" id="PF12294">
    <property type="entry name" value="DUF3626"/>
    <property type="match status" value="1"/>
</dbReference>
<name>A0A0D2A2V1_9EURO</name>
<sequence length="377" mass="41295">MSLAQDGGIALHVSQERAIAHSKAQAVSLRPAAIDVLSEIFCMANIPESSLDLVRSAIRRHAQVALHFHPDRPVGSRLVARGLLEDGIYRSQFETGISNGSVSAHSGGFRDLWERSLFQGAYHSDDVSPSHRPKYGALNVMRNSEGPAPRFGSCYLVLKPEVSARSTFTFGGSQAEPKYRGTLDEFDAVLSALFEESFTRDFALGVSGIRPPQLMARILDLQEPLTNVSSGAQCHNLDHFIEAQVHGDVRLDRDVEALVVDPSFQGSDVWQDLEGMAAKYRFPLHSHHGFSVRVEDVPVDLRGPSMPSLAAAIAKKGQLDAEVIGRAVRGLVTHPESWSSRGTHAQVLQEMKLIWHVLVRVGRPYGRIIDAATAEIK</sequence>
<reference evidence="1 2" key="1">
    <citation type="submission" date="2015-01" db="EMBL/GenBank/DDBJ databases">
        <title>The Genome Sequence of Cladophialophora immunda CBS83496.</title>
        <authorList>
            <consortium name="The Broad Institute Genomics Platform"/>
            <person name="Cuomo C."/>
            <person name="de Hoog S."/>
            <person name="Gorbushina A."/>
            <person name="Stielow B."/>
            <person name="Teixiera M."/>
            <person name="Abouelleil A."/>
            <person name="Chapman S.B."/>
            <person name="Priest M."/>
            <person name="Young S.K."/>
            <person name="Wortman J."/>
            <person name="Nusbaum C."/>
            <person name="Birren B."/>
        </authorList>
    </citation>
    <scope>NUCLEOTIDE SEQUENCE [LARGE SCALE GENOMIC DNA]</scope>
    <source>
        <strain evidence="1 2">CBS 83496</strain>
    </source>
</reference>
<evidence type="ECO:0000313" key="2">
    <source>
        <dbReference type="Proteomes" id="UP000054466"/>
    </source>
</evidence>
<dbReference type="AlphaFoldDB" id="A0A0D2A2V1"/>
<dbReference type="InterPro" id="IPR022074">
    <property type="entry name" value="DUF3626"/>
</dbReference>